<keyword evidence="2" id="KW-0255">Endonuclease</keyword>
<proteinExistence type="predicted"/>
<dbReference type="Proteomes" id="UP000238071">
    <property type="component" value="Unassembled WGS sequence"/>
</dbReference>
<protein>
    <submittedName>
        <fullName evidence="2">Putative restriction endonuclease</fullName>
    </submittedName>
</protein>
<evidence type="ECO:0000313" key="3">
    <source>
        <dbReference type="Proteomes" id="UP000238071"/>
    </source>
</evidence>
<sequence length="259" mass="28991">MAARTGWTHQQLLVAFNLYCQMPFGKMHSRNPEIIQYAELIGRTPSALAMKLTNIASLDPAITSTGRKGLQGASAADKIMWEEMQADWEQFAIKSQQAASTFGTTTKFEATISDTSIPDEIIDYTGSNKTVQTTTRVGQDFFRRSVLSAYNFRCCVTGLAIPKLLVASHIVPWRIDAANRLNPKNGLCLSMLHDKAFDTGIITIAEDMTISVSREYAANADHFFKSALLSYNGKLIALPEKFHPHREFLDYHRQYVFKA</sequence>
<evidence type="ECO:0000313" key="2">
    <source>
        <dbReference type="EMBL" id="PPK64930.1"/>
    </source>
</evidence>
<dbReference type="OrthoDB" id="529575at2"/>
<accession>A0A2S6GIA5</accession>
<feature type="domain" description="HNH nuclease" evidence="1">
    <location>
        <begin position="154"/>
        <end position="204"/>
    </location>
</feature>
<keyword evidence="3" id="KW-1185">Reference proteome</keyword>
<dbReference type="InterPro" id="IPR003615">
    <property type="entry name" value="HNH_nuc"/>
</dbReference>
<dbReference type="AlphaFoldDB" id="A0A2S6GIA5"/>
<dbReference type="EMBL" id="PTIY01000023">
    <property type="protein sequence ID" value="PPK64930.1"/>
    <property type="molecule type" value="Genomic_DNA"/>
</dbReference>
<reference evidence="2 3" key="1">
    <citation type="submission" date="2018-02" db="EMBL/GenBank/DDBJ databases">
        <title>Subsurface microbial communities from deep shales in Ohio and West Virginia, USA.</title>
        <authorList>
            <person name="Wrighton K."/>
        </authorList>
    </citation>
    <scope>NUCLEOTIDE SEQUENCE [LARGE SCALE GENOMIC DNA]</scope>
    <source>
        <strain evidence="2 3">OWC-G53F</strain>
    </source>
</reference>
<dbReference type="RefSeq" id="WP_104425283.1">
    <property type="nucleotide sequence ID" value="NZ_PTIY01000023.1"/>
</dbReference>
<dbReference type="GO" id="GO:0004519">
    <property type="term" value="F:endonuclease activity"/>
    <property type="evidence" value="ECO:0007669"/>
    <property type="project" value="UniProtKB-KW"/>
</dbReference>
<dbReference type="Pfam" id="PF13391">
    <property type="entry name" value="HNH_2"/>
    <property type="match status" value="1"/>
</dbReference>
<evidence type="ECO:0000259" key="1">
    <source>
        <dbReference type="Pfam" id="PF13391"/>
    </source>
</evidence>
<comment type="caution">
    <text evidence="2">The sequence shown here is derived from an EMBL/GenBank/DDBJ whole genome shotgun (WGS) entry which is preliminary data.</text>
</comment>
<gene>
    <name evidence="2" type="ORF">B0F88_1237</name>
</gene>
<organism evidence="2 3">
    <name type="scientific">Methylobacter tundripaludum</name>
    <dbReference type="NCBI Taxonomy" id="173365"/>
    <lineage>
        <taxon>Bacteria</taxon>
        <taxon>Pseudomonadati</taxon>
        <taxon>Pseudomonadota</taxon>
        <taxon>Gammaproteobacteria</taxon>
        <taxon>Methylococcales</taxon>
        <taxon>Methylococcaceae</taxon>
        <taxon>Methylobacter</taxon>
    </lineage>
</organism>
<keyword evidence="2" id="KW-0540">Nuclease</keyword>
<keyword evidence="2" id="KW-0378">Hydrolase</keyword>
<name>A0A2S6GIA5_9GAMM</name>